<evidence type="ECO:0000256" key="5">
    <source>
        <dbReference type="ARBA" id="ARBA00032829"/>
    </source>
</evidence>
<dbReference type="Gene3D" id="2.120.10.30">
    <property type="entry name" value="TolB, C-terminal domain"/>
    <property type="match status" value="1"/>
</dbReference>
<keyword evidence="2" id="KW-0645">Protease</keyword>
<proteinExistence type="inferred from homology"/>
<dbReference type="FunFam" id="3.40.50.1820:FF:000028">
    <property type="entry name" value="S9 family peptidase"/>
    <property type="match status" value="1"/>
</dbReference>
<dbReference type="InterPro" id="IPR011042">
    <property type="entry name" value="6-blade_b-propeller_TolB-like"/>
</dbReference>
<dbReference type="Proteomes" id="UP000827549">
    <property type="component" value="Chromosome 3"/>
</dbReference>
<comment type="similarity">
    <text evidence="1">Belongs to the peptidase S9C family.</text>
</comment>
<feature type="chain" id="PRO_5042182147" description="Dipeptidyl-peptidase V" evidence="6">
    <location>
        <begin position="19"/>
        <end position="775"/>
    </location>
</feature>
<dbReference type="SUPFAM" id="SSF50960">
    <property type="entry name" value="TolB, C-terminal domain"/>
    <property type="match status" value="1"/>
</dbReference>
<keyword evidence="4" id="KW-0378">Hydrolase</keyword>
<name>A0AAF1BHQ6_9TREE</name>
<feature type="signal peptide" evidence="6">
    <location>
        <begin position="1"/>
        <end position="18"/>
    </location>
</feature>
<protein>
    <recommendedName>
        <fullName evidence="5">Dipeptidyl-peptidase V</fullName>
    </recommendedName>
</protein>
<sequence length="775" mass="86105">MLLALVAALAALAVPGLAGSPVPEQFTPVDMLTAPRPHAALAAPGGKYALNVVDQWDEETDVTTRTLYLLHPHDRKAHPEPLFSGRTSEAAEVLWLSNQTVAYLNGSSLYHFSVAPESSKRVIHLLDFPESIEPSAIQYDAESRTLAFSAAVWTENGDFGLTAAGDQAYADRGDTGQVYDDLFVRHWDTWRIPGRVYTIGTTVLRQRADGLFDSAHVFTNILEGTGLYSQADAIGADQFSVSPTHIAFALKPPHLQVATHTRLEVYLQPLDQPGSRPIQLTPGSQGAISGVQFSPDGKKIAWLEMAQDGYESDRRVVVVHTLSGGKLGQSVRWTQDWDRSPSDITWSLNSESLYVLAEYNGRVRPYHLSTPGRLPTPIAFRGSTLAIAPIDDQDSLFLLSISSLTSPIEVYLLDLDEGDVRGDPDKFPPEAVHRLTDYSGPHINGRLDPFHGEELWFTGVDDRKVMAWVIKPRGWTEEDAAKSYPLAFFIHGGPQGAWDDQWSTRWNLALYASAGYFVVAVNPTGSTGYGQEFTDRIAGHWGDRPYQDLVAGYFAALDKYPEIDPNRTTALGASYGGYMINWINGHNVFGFKALVYHDGILSTTDTYYSTEEVWFPNHDFEGTLIENRANYEKWSPLNHVAEWATPQLVIQGGQDFRLAESQAIGTFTALQLQGVPSRFLYFHDENHWVLKPKNSRRWHHEVLRWLDEWVGAGKRHGIEAEAEVEVEAEAIDIDSLNPGLFYDDFSDLVDGVGAFVEDVTANVIEEIEEMVSIVL</sequence>
<dbReference type="PANTHER" id="PTHR42776:SF13">
    <property type="entry name" value="DIPEPTIDYL-PEPTIDASE 5"/>
    <property type="match status" value="1"/>
</dbReference>
<accession>A0AAF1BHQ6</accession>
<evidence type="ECO:0000313" key="9">
    <source>
        <dbReference type="Proteomes" id="UP000827549"/>
    </source>
</evidence>
<dbReference type="Gene3D" id="3.40.50.1820">
    <property type="entry name" value="alpha/beta hydrolase"/>
    <property type="match status" value="1"/>
</dbReference>
<organism evidence="8 9">
    <name type="scientific">Vanrija pseudolonga</name>
    <dbReference type="NCBI Taxonomy" id="143232"/>
    <lineage>
        <taxon>Eukaryota</taxon>
        <taxon>Fungi</taxon>
        <taxon>Dikarya</taxon>
        <taxon>Basidiomycota</taxon>
        <taxon>Agaricomycotina</taxon>
        <taxon>Tremellomycetes</taxon>
        <taxon>Trichosporonales</taxon>
        <taxon>Trichosporonaceae</taxon>
        <taxon>Vanrija</taxon>
    </lineage>
</organism>
<evidence type="ECO:0000256" key="3">
    <source>
        <dbReference type="ARBA" id="ARBA00022729"/>
    </source>
</evidence>
<dbReference type="GO" id="GO:0004252">
    <property type="term" value="F:serine-type endopeptidase activity"/>
    <property type="evidence" value="ECO:0007669"/>
    <property type="project" value="TreeGrafter"/>
</dbReference>
<dbReference type="SUPFAM" id="SSF53474">
    <property type="entry name" value="alpha/beta-Hydrolases"/>
    <property type="match status" value="1"/>
</dbReference>
<gene>
    <name evidence="8" type="primary">SPBC1711.12</name>
    <name evidence="8" type="ORF">LOC62_03G004148</name>
</gene>
<keyword evidence="3 6" id="KW-0732">Signal</keyword>
<dbReference type="PANTHER" id="PTHR42776">
    <property type="entry name" value="SERINE PEPTIDASE S9 FAMILY MEMBER"/>
    <property type="match status" value="1"/>
</dbReference>
<keyword evidence="9" id="KW-1185">Reference proteome</keyword>
<dbReference type="InterPro" id="IPR029058">
    <property type="entry name" value="AB_hydrolase_fold"/>
</dbReference>
<dbReference type="RefSeq" id="XP_062626654.1">
    <property type="nucleotide sequence ID" value="XM_062770670.1"/>
</dbReference>
<dbReference type="EMBL" id="CP086716">
    <property type="protein sequence ID" value="WOO80622.1"/>
    <property type="molecule type" value="Genomic_DNA"/>
</dbReference>
<evidence type="ECO:0000313" key="8">
    <source>
        <dbReference type="EMBL" id="WOO80622.1"/>
    </source>
</evidence>
<evidence type="ECO:0000256" key="2">
    <source>
        <dbReference type="ARBA" id="ARBA00022670"/>
    </source>
</evidence>
<dbReference type="InterPro" id="IPR001375">
    <property type="entry name" value="Peptidase_S9_cat"/>
</dbReference>
<dbReference type="GeneID" id="87807388"/>
<evidence type="ECO:0000256" key="4">
    <source>
        <dbReference type="ARBA" id="ARBA00022801"/>
    </source>
</evidence>
<feature type="domain" description="Peptidase S9 prolyl oligopeptidase catalytic" evidence="7">
    <location>
        <begin position="502"/>
        <end position="711"/>
    </location>
</feature>
<reference evidence="8" key="1">
    <citation type="submission" date="2023-10" db="EMBL/GenBank/DDBJ databases">
        <authorList>
            <person name="Noh H."/>
        </authorList>
    </citation>
    <scope>NUCLEOTIDE SEQUENCE</scope>
    <source>
        <strain evidence="8">DUCC4014</strain>
    </source>
</reference>
<dbReference type="Pfam" id="PF00326">
    <property type="entry name" value="Peptidase_S9"/>
    <property type="match status" value="1"/>
</dbReference>
<dbReference type="GO" id="GO:0006508">
    <property type="term" value="P:proteolysis"/>
    <property type="evidence" value="ECO:0007669"/>
    <property type="project" value="UniProtKB-KW"/>
</dbReference>
<evidence type="ECO:0000259" key="7">
    <source>
        <dbReference type="Pfam" id="PF00326"/>
    </source>
</evidence>
<evidence type="ECO:0000256" key="1">
    <source>
        <dbReference type="ARBA" id="ARBA00010040"/>
    </source>
</evidence>
<dbReference type="AlphaFoldDB" id="A0AAF1BHQ6"/>
<evidence type="ECO:0000256" key="6">
    <source>
        <dbReference type="SAM" id="SignalP"/>
    </source>
</evidence>